<feature type="transmembrane region" description="Helical" evidence="1">
    <location>
        <begin position="9"/>
        <end position="27"/>
    </location>
</feature>
<dbReference type="InterPro" id="IPR021385">
    <property type="entry name" value="DUF3017"/>
</dbReference>
<keyword evidence="1" id="KW-0472">Membrane</keyword>
<dbReference type="Pfam" id="PF11222">
    <property type="entry name" value="DUF3017"/>
    <property type="match status" value="1"/>
</dbReference>
<dbReference type="Proteomes" id="UP001515100">
    <property type="component" value="Unassembled WGS sequence"/>
</dbReference>
<organism evidence="2 3">
    <name type="scientific">Aeromicrobium fastidiosum</name>
    <dbReference type="NCBI Taxonomy" id="52699"/>
    <lineage>
        <taxon>Bacteria</taxon>
        <taxon>Bacillati</taxon>
        <taxon>Actinomycetota</taxon>
        <taxon>Actinomycetes</taxon>
        <taxon>Propionibacteriales</taxon>
        <taxon>Nocardioidaceae</taxon>
        <taxon>Aeromicrobium</taxon>
    </lineage>
</organism>
<name>A0A641AJ81_9ACTN</name>
<evidence type="ECO:0000313" key="3">
    <source>
        <dbReference type="Proteomes" id="UP001515100"/>
    </source>
</evidence>
<evidence type="ECO:0000313" key="2">
    <source>
        <dbReference type="EMBL" id="KAA1374953.1"/>
    </source>
</evidence>
<evidence type="ECO:0000256" key="1">
    <source>
        <dbReference type="SAM" id="Phobius"/>
    </source>
</evidence>
<dbReference type="OrthoDB" id="3790201at2"/>
<dbReference type="AlphaFoldDB" id="A0A641AJ81"/>
<dbReference type="EMBL" id="SDPP02000004">
    <property type="protein sequence ID" value="KAA1374953.1"/>
    <property type="molecule type" value="Genomic_DNA"/>
</dbReference>
<feature type="transmembrane region" description="Helical" evidence="1">
    <location>
        <begin position="64"/>
        <end position="84"/>
    </location>
</feature>
<sequence length="89" mass="9443">MPRSRGSQFYLVQLVAVVTGLVLVALGQWRVGVGGIGVAFVVGAFARSVVPIDHTGMLRVRGKAFDIVWMTVLGVALVVLPFLIPDQPG</sequence>
<feature type="transmembrane region" description="Helical" evidence="1">
    <location>
        <begin position="33"/>
        <end position="52"/>
    </location>
</feature>
<accession>A0A641AJ81</accession>
<protein>
    <submittedName>
        <fullName evidence="2">DUF3017 domain-containing protein</fullName>
    </submittedName>
</protein>
<reference evidence="2" key="1">
    <citation type="submission" date="2019-09" db="EMBL/GenBank/DDBJ databases">
        <authorList>
            <person name="Li J."/>
        </authorList>
    </citation>
    <scope>NUCLEOTIDE SEQUENCE [LARGE SCALE GENOMIC DNA]</scope>
    <source>
        <strain evidence="2">NRBC 14897</strain>
    </source>
</reference>
<keyword evidence="3" id="KW-1185">Reference proteome</keyword>
<keyword evidence="1" id="KW-1133">Transmembrane helix</keyword>
<gene>
    <name evidence="2" type="ORF">ESP62_014520</name>
</gene>
<comment type="caution">
    <text evidence="2">The sequence shown here is derived from an EMBL/GenBank/DDBJ whole genome shotgun (WGS) entry which is preliminary data.</text>
</comment>
<keyword evidence="1" id="KW-0812">Transmembrane</keyword>
<dbReference type="RefSeq" id="WP_129185827.1">
    <property type="nucleotide sequence ID" value="NZ_JAGIOG010000001.1"/>
</dbReference>
<proteinExistence type="predicted"/>